<comment type="caution">
    <text evidence="2">The sequence shown here is derived from an EMBL/GenBank/DDBJ whole genome shotgun (WGS) entry which is preliminary data.</text>
</comment>
<dbReference type="Proteomes" id="UP001500571">
    <property type="component" value="Unassembled WGS sequence"/>
</dbReference>
<evidence type="ECO:0000256" key="1">
    <source>
        <dbReference type="SAM" id="MobiDB-lite"/>
    </source>
</evidence>
<protein>
    <submittedName>
        <fullName evidence="2">Uncharacterized protein</fullName>
    </submittedName>
</protein>
<accession>A0ABN2QJL8</accession>
<dbReference type="EMBL" id="BAAAPB010000001">
    <property type="protein sequence ID" value="GAA1953663.1"/>
    <property type="molecule type" value="Genomic_DNA"/>
</dbReference>
<proteinExistence type="predicted"/>
<organism evidence="2 3">
    <name type="scientific">Nocardioides panacihumi</name>
    <dbReference type="NCBI Taxonomy" id="400774"/>
    <lineage>
        <taxon>Bacteria</taxon>
        <taxon>Bacillati</taxon>
        <taxon>Actinomycetota</taxon>
        <taxon>Actinomycetes</taxon>
        <taxon>Propionibacteriales</taxon>
        <taxon>Nocardioidaceae</taxon>
        <taxon>Nocardioides</taxon>
    </lineage>
</organism>
<evidence type="ECO:0000313" key="2">
    <source>
        <dbReference type="EMBL" id="GAA1953663.1"/>
    </source>
</evidence>
<keyword evidence="3" id="KW-1185">Reference proteome</keyword>
<name>A0ABN2QJL8_9ACTN</name>
<reference evidence="2 3" key="1">
    <citation type="journal article" date="2019" name="Int. J. Syst. Evol. Microbiol.">
        <title>The Global Catalogue of Microorganisms (GCM) 10K type strain sequencing project: providing services to taxonomists for standard genome sequencing and annotation.</title>
        <authorList>
            <consortium name="The Broad Institute Genomics Platform"/>
            <consortium name="The Broad Institute Genome Sequencing Center for Infectious Disease"/>
            <person name="Wu L."/>
            <person name="Ma J."/>
        </authorList>
    </citation>
    <scope>NUCLEOTIDE SEQUENCE [LARGE SCALE GENOMIC DNA]</scope>
    <source>
        <strain evidence="2 3">JCM 15309</strain>
    </source>
</reference>
<gene>
    <name evidence="2" type="ORF">GCM10009798_11030</name>
</gene>
<feature type="region of interest" description="Disordered" evidence="1">
    <location>
        <begin position="1"/>
        <end position="21"/>
    </location>
</feature>
<sequence length="94" mass="10773">MRETTLPAGDGREPLQQGRHVVVHRRRRHRSILPNDTDNGRRGVTRGVALCDFFVRWVVERDYIGSGFADRDVVIPARGPTVRHLTSEWSAPWT</sequence>
<evidence type="ECO:0000313" key="3">
    <source>
        <dbReference type="Proteomes" id="UP001500571"/>
    </source>
</evidence>